<evidence type="ECO:0000256" key="9">
    <source>
        <dbReference type="ARBA" id="ARBA00023316"/>
    </source>
</evidence>
<dbReference type="Pfam" id="PF04101">
    <property type="entry name" value="Glyco_tran_28_C"/>
    <property type="match status" value="1"/>
</dbReference>
<dbReference type="GO" id="GO:0051991">
    <property type="term" value="F:UDP-N-acetyl-D-glucosamine:N-acetylmuramoyl-L-alanyl-D-glutamyl-meso-2,6-diaminopimelyl-D-alanyl-D-alanine-diphosphoundecaprenol 4-beta-N-acetylglucosaminlytransferase activity"/>
    <property type="evidence" value="ECO:0007669"/>
    <property type="project" value="RHEA"/>
</dbReference>
<dbReference type="Gene3D" id="3.40.50.2000">
    <property type="entry name" value="Glycogen Phosphorylase B"/>
    <property type="match status" value="2"/>
</dbReference>
<dbReference type="GO" id="GO:0071555">
    <property type="term" value="P:cell wall organization"/>
    <property type="evidence" value="ECO:0007669"/>
    <property type="project" value="UniProtKB-KW"/>
</dbReference>
<comment type="pathway">
    <text evidence="10">Cell wall biogenesis; peptidoglycan biosynthesis.</text>
</comment>
<dbReference type="UniPathway" id="UPA00219"/>
<dbReference type="HAMAP" id="MF_00033">
    <property type="entry name" value="MurG"/>
    <property type="match status" value="1"/>
</dbReference>
<dbReference type="Proteomes" id="UP000176420">
    <property type="component" value="Unassembled WGS sequence"/>
</dbReference>
<dbReference type="EMBL" id="MHKI01000001">
    <property type="protein sequence ID" value="OGY88385.1"/>
    <property type="molecule type" value="Genomic_DNA"/>
</dbReference>
<evidence type="ECO:0000256" key="11">
    <source>
        <dbReference type="SAM" id="Phobius"/>
    </source>
</evidence>
<feature type="domain" description="Glycosyl transferase family 28 C-terminal" evidence="13">
    <location>
        <begin position="180"/>
        <end position="320"/>
    </location>
</feature>
<protein>
    <recommendedName>
        <fullName evidence="10">UDP-N-acetylglucosamine--N-acetylmuramyl-(pentapeptide) pyrophosphoryl-undecaprenol N-acetylglucosamine transferase</fullName>
        <ecNumber evidence="10">2.4.1.227</ecNumber>
    </recommendedName>
    <alternativeName>
        <fullName evidence="10">Undecaprenyl-PP-MurNAc-pentapeptide-UDPGlcNAc GlcNAc transferase</fullName>
    </alternativeName>
</protein>
<keyword evidence="9 10" id="KW-0961">Cell wall biogenesis/degradation</keyword>
<comment type="similarity">
    <text evidence="10">Belongs to the glycosyltransferase 28 family. MurG subfamily.</text>
</comment>
<keyword evidence="1 10" id="KW-1003">Cell membrane</keyword>
<dbReference type="GO" id="GO:0008360">
    <property type="term" value="P:regulation of cell shape"/>
    <property type="evidence" value="ECO:0007669"/>
    <property type="project" value="UniProtKB-KW"/>
</dbReference>
<sequence length="345" mass="38433">MKILLSGGGTLGSIGPLLAVLPKLLKEQNQVFFVGTYHGVEKKLVSQEKIIFYAMLAPKLRRYFTWRYLFFPLEVFISFFQALVVLLKNRPQVIVSAGGFVSVPLVWVGWLLRIPALIHQQDLQPGLANKLMAPLAVKITVAFPESLAYFPKKKTTWIGNPVRDLTPTTDNIALDKSVPTVFIMGGGTGACAINALVTPEICTFCNVIHMTGENRARKLSVIHHPRYHQYAFLQAEMKEALQKAEVVVSRAGLGSISELAALAKPALIIPIPHSHQEKNADFLKTHQAAIILNQEKLTAQIFCQEIKSLLFNLQKKDILAKNISALSQKNATFQFYQKITSFKKI</sequence>
<evidence type="ECO:0000313" key="15">
    <source>
        <dbReference type="Proteomes" id="UP000176420"/>
    </source>
</evidence>
<keyword evidence="11" id="KW-0812">Transmembrane</keyword>
<evidence type="ECO:0000256" key="8">
    <source>
        <dbReference type="ARBA" id="ARBA00023306"/>
    </source>
</evidence>
<feature type="transmembrane region" description="Helical" evidence="11">
    <location>
        <begin position="65"/>
        <end position="86"/>
    </location>
</feature>
<keyword evidence="2 10" id="KW-0132">Cell division</keyword>
<proteinExistence type="inferred from homology"/>
<evidence type="ECO:0000256" key="10">
    <source>
        <dbReference type="HAMAP-Rule" id="MF_00033"/>
    </source>
</evidence>
<comment type="function">
    <text evidence="10">Cell wall formation. Catalyzes the transfer of a GlcNAc subunit on undecaprenyl-pyrophosphoryl-MurNAc-pentapeptide (lipid intermediate I) to form undecaprenyl-pyrophosphoryl-MurNAc-(pentapeptide)GlcNAc (lipid intermediate II).</text>
</comment>
<dbReference type="CDD" id="cd03785">
    <property type="entry name" value="GT28_MurG"/>
    <property type="match status" value="1"/>
</dbReference>
<comment type="caution">
    <text evidence="14">The sequence shown here is derived from an EMBL/GenBank/DDBJ whole genome shotgun (WGS) entry which is preliminary data.</text>
</comment>
<evidence type="ECO:0000256" key="7">
    <source>
        <dbReference type="ARBA" id="ARBA00023136"/>
    </source>
</evidence>
<keyword evidence="7 10" id="KW-0472">Membrane</keyword>
<evidence type="ECO:0000256" key="6">
    <source>
        <dbReference type="ARBA" id="ARBA00022984"/>
    </source>
</evidence>
<evidence type="ECO:0000256" key="1">
    <source>
        <dbReference type="ARBA" id="ARBA00022475"/>
    </source>
</evidence>
<accession>A0A1G2BH45</accession>
<evidence type="ECO:0000256" key="3">
    <source>
        <dbReference type="ARBA" id="ARBA00022676"/>
    </source>
</evidence>
<keyword evidence="3 10" id="KW-0328">Glycosyltransferase</keyword>
<organism evidence="14 15">
    <name type="scientific">Candidatus Kerfeldbacteria bacterium RIFOXYB2_FULL_38_14</name>
    <dbReference type="NCBI Taxonomy" id="1798547"/>
    <lineage>
        <taxon>Bacteria</taxon>
        <taxon>Candidatus Kerfeldiibacteriota</taxon>
    </lineage>
</organism>
<keyword evidence="8 10" id="KW-0131">Cell cycle</keyword>
<feature type="domain" description="Glycosyltransferase family 28 N-terminal" evidence="12">
    <location>
        <begin position="3"/>
        <end position="139"/>
    </location>
</feature>
<evidence type="ECO:0000313" key="14">
    <source>
        <dbReference type="EMBL" id="OGY88385.1"/>
    </source>
</evidence>
<dbReference type="PANTHER" id="PTHR21015:SF27">
    <property type="entry name" value="UDP-N-ACETYLGLUCOSAMINE--N-ACETYLMURAMYL-(PENTAPEPTIDE) PYROPHOSPHORYL-UNDECAPRENOL N-ACETYLGLUCOSAMINE TRANSFERASE"/>
    <property type="match status" value="1"/>
</dbReference>
<keyword evidence="11" id="KW-1133">Transmembrane helix</keyword>
<dbReference type="InterPro" id="IPR006009">
    <property type="entry name" value="GlcNAc_MurG"/>
</dbReference>
<keyword evidence="5 10" id="KW-0133">Cell shape</keyword>
<dbReference type="EC" id="2.4.1.227" evidence="10"/>
<dbReference type="GO" id="GO:0050511">
    <property type="term" value="F:undecaprenyldiphospho-muramoylpentapeptide beta-N-acetylglucosaminyltransferase activity"/>
    <property type="evidence" value="ECO:0007669"/>
    <property type="project" value="UniProtKB-UniRule"/>
</dbReference>
<dbReference type="GO" id="GO:0009252">
    <property type="term" value="P:peptidoglycan biosynthetic process"/>
    <property type="evidence" value="ECO:0007669"/>
    <property type="project" value="UniProtKB-UniRule"/>
</dbReference>
<dbReference type="GO" id="GO:0005975">
    <property type="term" value="P:carbohydrate metabolic process"/>
    <property type="evidence" value="ECO:0007669"/>
    <property type="project" value="InterPro"/>
</dbReference>
<evidence type="ECO:0000256" key="5">
    <source>
        <dbReference type="ARBA" id="ARBA00022960"/>
    </source>
</evidence>
<dbReference type="SUPFAM" id="SSF53756">
    <property type="entry name" value="UDP-Glycosyltransferase/glycogen phosphorylase"/>
    <property type="match status" value="1"/>
</dbReference>
<name>A0A1G2BH45_9BACT</name>
<dbReference type="InterPro" id="IPR007235">
    <property type="entry name" value="Glyco_trans_28_C"/>
</dbReference>
<evidence type="ECO:0000259" key="13">
    <source>
        <dbReference type="Pfam" id="PF04101"/>
    </source>
</evidence>
<dbReference type="InterPro" id="IPR004276">
    <property type="entry name" value="GlycoTrans_28_N"/>
</dbReference>
<keyword evidence="6 10" id="KW-0573">Peptidoglycan synthesis</keyword>
<evidence type="ECO:0000259" key="12">
    <source>
        <dbReference type="Pfam" id="PF03033"/>
    </source>
</evidence>
<reference evidence="14 15" key="1">
    <citation type="journal article" date="2016" name="Nat. Commun.">
        <title>Thousands of microbial genomes shed light on interconnected biogeochemical processes in an aquifer system.</title>
        <authorList>
            <person name="Anantharaman K."/>
            <person name="Brown C.T."/>
            <person name="Hug L.A."/>
            <person name="Sharon I."/>
            <person name="Castelle C.J."/>
            <person name="Probst A.J."/>
            <person name="Thomas B.C."/>
            <person name="Singh A."/>
            <person name="Wilkins M.J."/>
            <person name="Karaoz U."/>
            <person name="Brodie E.L."/>
            <person name="Williams K.H."/>
            <person name="Hubbard S.S."/>
            <person name="Banfield J.F."/>
        </authorList>
    </citation>
    <scope>NUCLEOTIDE SEQUENCE [LARGE SCALE GENOMIC DNA]</scope>
</reference>
<dbReference type="GO" id="GO:0051301">
    <property type="term" value="P:cell division"/>
    <property type="evidence" value="ECO:0007669"/>
    <property type="project" value="UniProtKB-KW"/>
</dbReference>
<feature type="transmembrane region" description="Helical" evidence="11">
    <location>
        <begin position="93"/>
        <end position="112"/>
    </location>
</feature>
<dbReference type="PANTHER" id="PTHR21015">
    <property type="entry name" value="UDP-N-ACETYLGLUCOSAMINE--N-ACETYLMURAMYL-(PENTAPEPTIDE) PYROPHOSPHORYL-UNDECAPRENOL N-ACETYLGLUCOSAMINE TRANSFERASE 1"/>
    <property type="match status" value="1"/>
</dbReference>
<feature type="binding site" evidence="10">
    <location>
        <position position="163"/>
    </location>
    <ligand>
        <name>UDP-N-acetyl-alpha-D-glucosamine</name>
        <dbReference type="ChEBI" id="CHEBI:57705"/>
    </ligand>
</feature>
<evidence type="ECO:0000256" key="4">
    <source>
        <dbReference type="ARBA" id="ARBA00022679"/>
    </source>
</evidence>
<dbReference type="AlphaFoldDB" id="A0A1G2BH45"/>
<dbReference type="Pfam" id="PF03033">
    <property type="entry name" value="Glyco_transf_28"/>
    <property type="match status" value="1"/>
</dbReference>
<evidence type="ECO:0000256" key="2">
    <source>
        <dbReference type="ARBA" id="ARBA00022618"/>
    </source>
</evidence>
<keyword evidence="4 10" id="KW-0808">Transferase</keyword>
<comment type="catalytic activity">
    <reaction evidence="10">
        <text>di-trans,octa-cis-undecaprenyl diphospho-N-acetyl-alpha-D-muramoyl-L-alanyl-D-glutamyl-meso-2,6-diaminopimeloyl-D-alanyl-D-alanine + UDP-N-acetyl-alpha-D-glucosamine = di-trans,octa-cis-undecaprenyl diphospho-[N-acetyl-alpha-D-glucosaminyl-(1-&gt;4)]-N-acetyl-alpha-D-muramoyl-L-alanyl-D-glutamyl-meso-2,6-diaminopimeloyl-D-alanyl-D-alanine + UDP + H(+)</text>
        <dbReference type="Rhea" id="RHEA:31227"/>
        <dbReference type="ChEBI" id="CHEBI:15378"/>
        <dbReference type="ChEBI" id="CHEBI:57705"/>
        <dbReference type="ChEBI" id="CHEBI:58223"/>
        <dbReference type="ChEBI" id="CHEBI:61387"/>
        <dbReference type="ChEBI" id="CHEBI:61388"/>
        <dbReference type="EC" id="2.4.1.227"/>
    </reaction>
</comment>
<gene>
    <name evidence="10" type="primary">murG</name>
    <name evidence="14" type="ORF">A2319_05100</name>
</gene>
<dbReference type="GO" id="GO:0005886">
    <property type="term" value="C:plasma membrane"/>
    <property type="evidence" value="ECO:0007669"/>
    <property type="project" value="UniProtKB-SubCell"/>
</dbReference>
<feature type="binding site" evidence="10">
    <location>
        <position position="276"/>
    </location>
    <ligand>
        <name>UDP-N-acetyl-alpha-D-glucosamine</name>
        <dbReference type="ChEBI" id="CHEBI:57705"/>
    </ligand>
</feature>
<comment type="subcellular location">
    <subcellularLocation>
        <location evidence="10">Cell membrane</location>
        <topology evidence="10">Peripheral membrane protein</topology>
        <orientation evidence="10">Cytoplasmic side</orientation>
    </subcellularLocation>
</comment>
<comment type="caution">
    <text evidence="10">Lacks conserved residue(s) required for the propagation of feature annotation.</text>
</comment>